<evidence type="ECO:0000256" key="6">
    <source>
        <dbReference type="ARBA" id="ARBA00022679"/>
    </source>
</evidence>
<name>Q07IQ0_RHOP5</name>
<dbReference type="STRING" id="316055.RPE_4259"/>
<feature type="transmembrane region" description="Helical" evidence="14">
    <location>
        <begin position="47"/>
        <end position="66"/>
    </location>
</feature>
<protein>
    <recommendedName>
        <fullName evidence="4">Probable alginate O-acetylase AlgI</fullName>
    </recommendedName>
    <alternativeName>
        <fullName evidence="12">Alginate biosynthesis protein AlgI</fullName>
    </alternativeName>
</protein>
<feature type="transmembrane region" description="Helical" evidence="14">
    <location>
        <begin position="182"/>
        <end position="201"/>
    </location>
</feature>
<comment type="similarity">
    <text evidence="3 13">Belongs to the membrane-bound acyltransferase family.</text>
</comment>
<evidence type="ECO:0000256" key="5">
    <source>
        <dbReference type="ARBA" id="ARBA00022475"/>
    </source>
</evidence>
<reference evidence="15" key="1">
    <citation type="submission" date="2006-09" db="EMBL/GenBank/DDBJ databases">
        <title>Complete sequence of Rhodopseudomonas palustris BisA53.</title>
        <authorList>
            <consortium name="US DOE Joint Genome Institute"/>
            <person name="Copeland A."/>
            <person name="Lucas S."/>
            <person name="Lapidus A."/>
            <person name="Barry K."/>
            <person name="Detter J.C."/>
            <person name="Glavina del Rio T."/>
            <person name="Hammon N."/>
            <person name="Israni S."/>
            <person name="Dalin E."/>
            <person name="Tice H."/>
            <person name="Pitluck S."/>
            <person name="Chain P."/>
            <person name="Malfatti S."/>
            <person name="Shin M."/>
            <person name="Vergez L."/>
            <person name="Schmutz J."/>
            <person name="Larimer F."/>
            <person name="Land M."/>
            <person name="Hauser L."/>
            <person name="Pelletier D.A."/>
            <person name="Kyrpides N."/>
            <person name="Kim E."/>
            <person name="Harwood C.S."/>
            <person name="Oda Y."/>
            <person name="Richardson P."/>
        </authorList>
    </citation>
    <scope>NUCLEOTIDE SEQUENCE [LARGE SCALE GENOMIC DNA]</scope>
    <source>
        <strain evidence="15">BisA53</strain>
    </source>
</reference>
<dbReference type="GO" id="GO:0016746">
    <property type="term" value="F:acyltransferase activity"/>
    <property type="evidence" value="ECO:0007669"/>
    <property type="project" value="UniProtKB-KW"/>
</dbReference>
<dbReference type="EMBL" id="CP000463">
    <property type="protein sequence ID" value="ABJ08184.1"/>
    <property type="molecule type" value="Genomic_DNA"/>
</dbReference>
<evidence type="ECO:0000256" key="2">
    <source>
        <dbReference type="ARBA" id="ARBA00005182"/>
    </source>
</evidence>
<feature type="transmembrane region" description="Helical" evidence="14">
    <location>
        <begin position="7"/>
        <end position="27"/>
    </location>
</feature>
<dbReference type="PIRSF" id="PIRSF500217">
    <property type="entry name" value="AlgI"/>
    <property type="match status" value="1"/>
</dbReference>
<proteinExistence type="inferred from homology"/>
<keyword evidence="10 13" id="KW-0472">Membrane</keyword>
<dbReference type="PANTHER" id="PTHR13285:SF23">
    <property type="entry name" value="TEICHOIC ACID D-ALANYLTRANSFERASE"/>
    <property type="match status" value="1"/>
</dbReference>
<organism evidence="15">
    <name type="scientific">Rhodopseudomonas palustris (strain BisA53)</name>
    <dbReference type="NCBI Taxonomy" id="316055"/>
    <lineage>
        <taxon>Bacteria</taxon>
        <taxon>Pseudomonadati</taxon>
        <taxon>Pseudomonadota</taxon>
        <taxon>Alphaproteobacteria</taxon>
        <taxon>Hyphomicrobiales</taxon>
        <taxon>Nitrobacteraceae</taxon>
        <taxon>Rhodopseudomonas</taxon>
    </lineage>
</organism>
<dbReference type="GO" id="GO:0042121">
    <property type="term" value="P:alginic acid biosynthetic process"/>
    <property type="evidence" value="ECO:0007669"/>
    <property type="project" value="UniProtKB-KW"/>
</dbReference>
<dbReference type="InterPro" id="IPR004299">
    <property type="entry name" value="MBOAT_fam"/>
</dbReference>
<dbReference type="GO" id="GO:0005886">
    <property type="term" value="C:plasma membrane"/>
    <property type="evidence" value="ECO:0007669"/>
    <property type="project" value="UniProtKB-SubCell"/>
</dbReference>
<comment type="subcellular location">
    <subcellularLocation>
        <location evidence="1">Cell membrane</location>
        <topology evidence="1">Multi-pass membrane protein</topology>
    </subcellularLocation>
</comment>
<keyword evidence="5 13" id="KW-1003">Cell membrane</keyword>
<dbReference type="PIRSF" id="PIRSF016636">
    <property type="entry name" value="AlgI_DltB"/>
    <property type="match status" value="1"/>
</dbReference>
<gene>
    <name evidence="15" type="ordered locus">RPE_4259</name>
</gene>
<dbReference type="InterPro" id="IPR028362">
    <property type="entry name" value="AlgI"/>
</dbReference>
<evidence type="ECO:0000256" key="1">
    <source>
        <dbReference type="ARBA" id="ARBA00004651"/>
    </source>
</evidence>
<evidence type="ECO:0000256" key="10">
    <source>
        <dbReference type="ARBA" id="ARBA00023136"/>
    </source>
</evidence>
<keyword evidence="8" id="KW-0016">Alginate biosynthesis</keyword>
<evidence type="ECO:0000256" key="7">
    <source>
        <dbReference type="ARBA" id="ARBA00022692"/>
    </source>
</evidence>
<evidence type="ECO:0000256" key="11">
    <source>
        <dbReference type="ARBA" id="ARBA00023315"/>
    </source>
</evidence>
<keyword evidence="9 14" id="KW-1133">Transmembrane helix</keyword>
<feature type="transmembrane region" description="Helical" evidence="14">
    <location>
        <begin position="309"/>
        <end position="332"/>
    </location>
</feature>
<dbReference type="KEGG" id="rpe:RPE_4259"/>
<dbReference type="InterPro" id="IPR024194">
    <property type="entry name" value="Ac/AlaTfrase_AlgI/DltB"/>
</dbReference>
<feature type="transmembrane region" description="Helical" evidence="14">
    <location>
        <begin position="357"/>
        <end position="380"/>
    </location>
</feature>
<sequence length="475" mass="54321">MLFSSSFFIFFFLPITLLIYAATPGIRLKNTILLVASVLFYWLGEKIYIAILFISILQNYAFGILISRHVNARPRLTILVVGIVSNLTILAYYKYFEFFTTTAGLSSELLTKIAPHHLPLGISFFTFQAIAYLVDIHRRDVVPQRNLIDYALFKAFFPQLIAGPIVRYQTVSRQLKRRRMTFVSFAAGAELFSIGLAKKVLVANSVAGPADQVFAQPPHDLTAPVAWLGIICYTLQIYFDFSGYTDMAIGLGRMFGFRLPKNFNYPYVAQSIQDFWRRWHITLSTWFRYYLYIPLGGNRNGVVRTQINLILVFLLCGLWHGASWNFVVWGAYHGFFLSLERTRFGRFLKFLPTNARIVYALLVVMIGWVFFRAADLEHAFAYIRAMMDIGTPTFVEPNKSFFAFASSETFFWIFVGFVCATRVPATFARIGHRGLARWATPAADFVRAFLVLGGLTLCSSYLLSGTYNPFIYFRF</sequence>
<evidence type="ECO:0000256" key="9">
    <source>
        <dbReference type="ARBA" id="ARBA00022989"/>
    </source>
</evidence>
<dbReference type="PANTHER" id="PTHR13285">
    <property type="entry name" value="ACYLTRANSFERASE"/>
    <property type="match status" value="1"/>
</dbReference>
<feature type="transmembrane region" description="Helical" evidence="14">
    <location>
        <begin position="78"/>
        <end position="96"/>
    </location>
</feature>
<keyword evidence="7 14" id="KW-0812">Transmembrane</keyword>
<feature type="transmembrane region" description="Helical" evidence="14">
    <location>
        <begin position="445"/>
        <end position="464"/>
    </location>
</feature>
<dbReference type="InterPro" id="IPR051085">
    <property type="entry name" value="MB_O-acyltransferase"/>
</dbReference>
<evidence type="ECO:0000313" key="15">
    <source>
        <dbReference type="EMBL" id="ABJ08184.1"/>
    </source>
</evidence>
<feature type="transmembrane region" description="Helical" evidence="14">
    <location>
        <begin position="221"/>
        <end position="239"/>
    </location>
</feature>
<evidence type="ECO:0000256" key="13">
    <source>
        <dbReference type="PIRNR" id="PIRNR016636"/>
    </source>
</evidence>
<evidence type="ECO:0000256" key="12">
    <source>
        <dbReference type="ARBA" id="ARBA00031030"/>
    </source>
</evidence>
<dbReference type="HOGENOM" id="CLU_025255_1_3_5"/>
<feature type="transmembrane region" description="Helical" evidence="14">
    <location>
        <begin position="116"/>
        <end position="134"/>
    </location>
</feature>
<keyword evidence="6 13" id="KW-0808">Transferase</keyword>
<evidence type="ECO:0000256" key="4">
    <source>
        <dbReference type="ARBA" id="ARBA00016084"/>
    </source>
</evidence>
<evidence type="ECO:0000256" key="8">
    <source>
        <dbReference type="ARBA" id="ARBA00022841"/>
    </source>
</evidence>
<evidence type="ECO:0000256" key="3">
    <source>
        <dbReference type="ARBA" id="ARBA00010323"/>
    </source>
</evidence>
<dbReference type="Pfam" id="PF03062">
    <property type="entry name" value="MBOAT"/>
    <property type="match status" value="1"/>
</dbReference>
<dbReference type="eggNOG" id="COG1696">
    <property type="taxonomic scope" value="Bacteria"/>
</dbReference>
<accession>Q07IQ0</accession>
<comment type="pathway">
    <text evidence="2">Glycan biosynthesis; alginate biosynthesis.</text>
</comment>
<feature type="transmembrane region" description="Helical" evidence="14">
    <location>
        <begin position="401"/>
        <end position="425"/>
    </location>
</feature>
<keyword evidence="11 13" id="KW-0012">Acyltransferase</keyword>
<evidence type="ECO:0000256" key="14">
    <source>
        <dbReference type="SAM" id="Phobius"/>
    </source>
</evidence>
<dbReference type="AlphaFoldDB" id="Q07IQ0"/>
<dbReference type="OrthoDB" id="139172at2"/>